<reference evidence="1 2" key="1">
    <citation type="journal article" date="2000" name="Mar. Ecol. Prog. Ser.">
        <title>Phylogenetic characterization of endosymbionts in three hydrothermal vent mussels: influence on host distributions.</title>
        <authorList>
            <person name="Fujiwara Y."/>
            <person name="Takai K."/>
            <person name="Uematsu K."/>
            <person name="Tsuchida S."/>
            <person name="Hunt J.C."/>
            <person name="Hashimoto J."/>
        </authorList>
    </citation>
    <scope>NUCLEOTIDE SEQUENCE [LARGE SCALE GENOMIC DNA]</scope>
    <source>
        <strain evidence="1 2">Myojin Knoll</strain>
    </source>
</reference>
<name>A0A0N7KBC6_9GAMM</name>
<evidence type="ECO:0000313" key="2">
    <source>
        <dbReference type="Proteomes" id="UP000067399"/>
    </source>
</evidence>
<dbReference type="RefSeq" id="WP_066044074.1">
    <property type="nucleotide sequence ID" value="NZ_AP013042.1"/>
</dbReference>
<gene>
    <name evidence="1" type="ORF">BSEPE_0641</name>
</gene>
<sequence length="123" mass="14445">MLVIYEKSGSNLKMVWTCDDEREFISRMDEECTDREINTYEDAFDAIDADQPFIKNTDDNDFINEIIEAFKFFIEDLNETVDLYDFSKFDKNYPYELLLEVDNVNGTDGVSLLDLINAHNNKE</sequence>
<dbReference type="Proteomes" id="UP000067399">
    <property type="component" value="Chromosome"/>
</dbReference>
<keyword evidence="2" id="KW-1185">Reference proteome</keyword>
<organism evidence="1 2">
    <name type="scientific">endosymbiont of Bathymodiolus septemdierum str. Myojin knoll</name>
    <dbReference type="NCBI Taxonomy" id="1303921"/>
    <lineage>
        <taxon>Bacteria</taxon>
        <taxon>Pseudomonadati</taxon>
        <taxon>Pseudomonadota</taxon>
        <taxon>Gammaproteobacteria</taxon>
        <taxon>sulfur-oxidizing symbionts</taxon>
    </lineage>
</organism>
<reference evidence="1 2" key="2">
    <citation type="journal article" date="2016" name="ISME J.">
        <title>Heterogeneous composition of key metabolic gene clusters in a vent mussel symbiont population.</title>
        <authorList>
            <person name="Ikuta T."/>
            <person name="Takaki Y."/>
            <person name="Nagai Y."/>
            <person name="Shimamura S."/>
            <person name="Tsuda M."/>
            <person name="Kawagucci S."/>
            <person name="Aoki Y."/>
            <person name="Inoue K."/>
            <person name="Teruya M."/>
            <person name="Satou K."/>
            <person name="Teruya K."/>
            <person name="Shimoji M."/>
            <person name="Tamotsu H."/>
            <person name="Hirano T."/>
            <person name="Maruyama T."/>
            <person name="Yoshida T."/>
        </authorList>
    </citation>
    <scope>NUCLEOTIDE SEQUENCE [LARGE SCALE GENOMIC DNA]</scope>
    <source>
        <strain evidence="1 2">Myojin Knoll</strain>
    </source>
</reference>
<accession>A0A0N7KBC6</accession>
<dbReference type="EMBL" id="AP013042">
    <property type="protein sequence ID" value="BAS67639.1"/>
    <property type="molecule type" value="Genomic_DNA"/>
</dbReference>
<proteinExistence type="predicted"/>
<dbReference type="AlphaFoldDB" id="A0A0N7KBC6"/>
<protein>
    <submittedName>
        <fullName evidence="1">Uncharacterized protein</fullName>
    </submittedName>
</protein>
<evidence type="ECO:0000313" key="1">
    <source>
        <dbReference type="EMBL" id="BAS67639.1"/>
    </source>
</evidence>
<dbReference type="KEGG" id="ebh:BSEPE_0641"/>